<evidence type="ECO:0000313" key="3">
    <source>
        <dbReference type="Proteomes" id="UP001175226"/>
    </source>
</evidence>
<feature type="region of interest" description="Disordered" evidence="1">
    <location>
        <begin position="77"/>
        <end position="160"/>
    </location>
</feature>
<accession>A0AA39MFU8</accession>
<keyword evidence="3" id="KW-1185">Reference proteome</keyword>
<name>A0AA39MFU8_9AGAR</name>
<comment type="caution">
    <text evidence="2">The sequence shown here is derived from an EMBL/GenBank/DDBJ whole genome shotgun (WGS) entry which is preliminary data.</text>
</comment>
<sequence length="160" mass="17296">MLINSRQRCYFGPKCRRQGGGPSGLEQERAQCRDGIFGSTFALGCLPAVALSACCRWLFSVPFPLSLYDLSWAVSARPNDGTEKVPVSGRDLDARHPKATIRGGTTFSYASPSPSFAPPCHDAPQAAPSSRPLQTYYREQGRKSDSSRCPLFTGDGCNSS</sequence>
<reference evidence="2" key="1">
    <citation type="submission" date="2023-06" db="EMBL/GenBank/DDBJ databases">
        <authorList>
            <consortium name="Lawrence Berkeley National Laboratory"/>
            <person name="Ahrendt S."/>
            <person name="Sahu N."/>
            <person name="Indic B."/>
            <person name="Wong-Bajracharya J."/>
            <person name="Merenyi Z."/>
            <person name="Ke H.-M."/>
            <person name="Monk M."/>
            <person name="Kocsube S."/>
            <person name="Drula E."/>
            <person name="Lipzen A."/>
            <person name="Balint B."/>
            <person name="Henrissat B."/>
            <person name="Andreopoulos B."/>
            <person name="Martin F.M."/>
            <person name="Harder C.B."/>
            <person name="Rigling D."/>
            <person name="Ford K.L."/>
            <person name="Foster G.D."/>
            <person name="Pangilinan J."/>
            <person name="Papanicolaou A."/>
            <person name="Barry K."/>
            <person name="LaButti K."/>
            <person name="Viragh M."/>
            <person name="Koriabine M."/>
            <person name="Yan M."/>
            <person name="Riley R."/>
            <person name="Champramary S."/>
            <person name="Plett K.L."/>
            <person name="Tsai I.J."/>
            <person name="Slot J."/>
            <person name="Sipos G."/>
            <person name="Plett J."/>
            <person name="Nagy L.G."/>
            <person name="Grigoriev I.V."/>
        </authorList>
    </citation>
    <scope>NUCLEOTIDE SEQUENCE</scope>
    <source>
        <strain evidence="2">FPL87.14</strain>
    </source>
</reference>
<dbReference type="AlphaFoldDB" id="A0AA39MFU8"/>
<evidence type="ECO:0000313" key="2">
    <source>
        <dbReference type="EMBL" id="KAK0432273.1"/>
    </source>
</evidence>
<dbReference type="EMBL" id="JAUEPT010000097">
    <property type="protein sequence ID" value="KAK0432273.1"/>
    <property type="molecule type" value="Genomic_DNA"/>
</dbReference>
<proteinExistence type="predicted"/>
<dbReference type="Proteomes" id="UP001175226">
    <property type="component" value="Unassembled WGS sequence"/>
</dbReference>
<protein>
    <submittedName>
        <fullName evidence="2">Uncharacterized protein</fullName>
    </submittedName>
</protein>
<organism evidence="2 3">
    <name type="scientific">Armillaria borealis</name>
    <dbReference type="NCBI Taxonomy" id="47425"/>
    <lineage>
        <taxon>Eukaryota</taxon>
        <taxon>Fungi</taxon>
        <taxon>Dikarya</taxon>
        <taxon>Basidiomycota</taxon>
        <taxon>Agaricomycotina</taxon>
        <taxon>Agaricomycetes</taxon>
        <taxon>Agaricomycetidae</taxon>
        <taxon>Agaricales</taxon>
        <taxon>Marasmiineae</taxon>
        <taxon>Physalacriaceae</taxon>
        <taxon>Armillaria</taxon>
    </lineage>
</organism>
<gene>
    <name evidence="2" type="ORF">EV421DRAFT_1507925</name>
</gene>
<evidence type="ECO:0000256" key="1">
    <source>
        <dbReference type="SAM" id="MobiDB-lite"/>
    </source>
</evidence>